<dbReference type="RefSeq" id="WP_344568822.1">
    <property type="nucleotide sequence ID" value="NZ_BAAARJ010000018.1"/>
</dbReference>
<proteinExistence type="predicted"/>
<dbReference type="Pfam" id="PF06325">
    <property type="entry name" value="PrmA"/>
    <property type="match status" value="1"/>
</dbReference>
<accession>A0ABP6D256</accession>
<sequence>MVNGDPGAAATVGGASWLALLRGDVTYRRRFSLLGREWDLFPGVFSPMQSHSTGFFSRAVPQREGGTFLDVGCGSGVMAVEAALAGCRKVLAVDLDTAAVDNTLHNARLHGAEAVSAQVSDCFADIPPQLRFDTVFWSLPYAAVPADDPSALDTGAHTICDVGHRCLRAYLSGVGGRLAPGGRAFLGFSDMGDHAALVHTAEENGWSPRLLAASSGEPNPNIEHHLYELISMRR</sequence>
<dbReference type="EMBL" id="BAAARJ010000018">
    <property type="protein sequence ID" value="GAA2629419.1"/>
    <property type="molecule type" value="Genomic_DNA"/>
</dbReference>
<dbReference type="CDD" id="cd02440">
    <property type="entry name" value="AdoMet_MTases"/>
    <property type="match status" value="1"/>
</dbReference>
<gene>
    <name evidence="1" type="ORF">GCM10009863_50910</name>
</gene>
<comment type="caution">
    <text evidence="1">The sequence shown here is derived from an EMBL/GenBank/DDBJ whole genome shotgun (WGS) entry which is preliminary data.</text>
</comment>
<protein>
    <submittedName>
        <fullName evidence="1">Uncharacterized protein</fullName>
    </submittedName>
</protein>
<name>A0ABP6D256_9ACTN</name>
<dbReference type="InterPro" id="IPR029063">
    <property type="entry name" value="SAM-dependent_MTases_sf"/>
</dbReference>
<dbReference type="SUPFAM" id="SSF53335">
    <property type="entry name" value="S-adenosyl-L-methionine-dependent methyltransferases"/>
    <property type="match status" value="1"/>
</dbReference>
<evidence type="ECO:0000313" key="1">
    <source>
        <dbReference type="EMBL" id="GAA2629419.1"/>
    </source>
</evidence>
<organism evidence="1 2">
    <name type="scientific">Streptomyces axinellae</name>
    <dbReference type="NCBI Taxonomy" id="552788"/>
    <lineage>
        <taxon>Bacteria</taxon>
        <taxon>Bacillati</taxon>
        <taxon>Actinomycetota</taxon>
        <taxon>Actinomycetes</taxon>
        <taxon>Kitasatosporales</taxon>
        <taxon>Streptomycetaceae</taxon>
        <taxon>Streptomyces</taxon>
    </lineage>
</organism>
<dbReference type="Proteomes" id="UP001501447">
    <property type="component" value="Unassembled WGS sequence"/>
</dbReference>
<keyword evidence="2" id="KW-1185">Reference proteome</keyword>
<dbReference type="Gene3D" id="3.40.50.150">
    <property type="entry name" value="Vaccinia Virus protein VP39"/>
    <property type="match status" value="1"/>
</dbReference>
<dbReference type="PANTHER" id="PTHR43464">
    <property type="entry name" value="METHYLTRANSFERASE"/>
    <property type="match status" value="1"/>
</dbReference>
<reference evidence="2" key="1">
    <citation type="journal article" date="2019" name="Int. J. Syst. Evol. Microbiol.">
        <title>The Global Catalogue of Microorganisms (GCM) 10K type strain sequencing project: providing services to taxonomists for standard genome sequencing and annotation.</title>
        <authorList>
            <consortium name="The Broad Institute Genomics Platform"/>
            <consortium name="The Broad Institute Genome Sequencing Center for Infectious Disease"/>
            <person name="Wu L."/>
            <person name="Ma J."/>
        </authorList>
    </citation>
    <scope>NUCLEOTIDE SEQUENCE [LARGE SCALE GENOMIC DNA]</scope>
    <source>
        <strain evidence="2">JCM 16373</strain>
    </source>
</reference>
<evidence type="ECO:0000313" key="2">
    <source>
        <dbReference type="Proteomes" id="UP001501447"/>
    </source>
</evidence>